<dbReference type="RefSeq" id="WP_088618727.1">
    <property type="nucleotide sequence ID" value="NZ_CP022129.1"/>
</dbReference>
<name>A0A1Z4BX61_9GAMM</name>
<proteinExistence type="predicted"/>
<dbReference type="KEGG" id="mpsy:CEK71_07050"/>
<protein>
    <submittedName>
        <fullName evidence="1">Uncharacterized protein</fullName>
    </submittedName>
</protein>
<sequence length="80" mass="8389">MDDLITSYVQAVRIKKVQLALEEADKDAGGTLQIGVVISSGLSARLDAACQVLGITKSGLVRAALIDSLDKVDALFKDGE</sequence>
<evidence type="ECO:0000313" key="2">
    <source>
        <dbReference type="Proteomes" id="UP000197019"/>
    </source>
</evidence>
<dbReference type="EMBL" id="CP022129">
    <property type="protein sequence ID" value="ASF45852.1"/>
    <property type="molecule type" value="Genomic_DNA"/>
</dbReference>
<organism evidence="1 2">
    <name type="scientific">Methylovulum psychrotolerans</name>
    <dbReference type="NCBI Taxonomy" id="1704499"/>
    <lineage>
        <taxon>Bacteria</taxon>
        <taxon>Pseudomonadati</taxon>
        <taxon>Pseudomonadota</taxon>
        <taxon>Gammaproteobacteria</taxon>
        <taxon>Methylococcales</taxon>
        <taxon>Methylococcaceae</taxon>
        <taxon>Methylovulum</taxon>
    </lineage>
</organism>
<dbReference type="AlphaFoldDB" id="A0A1Z4BX61"/>
<evidence type="ECO:0000313" key="1">
    <source>
        <dbReference type="EMBL" id="ASF45852.1"/>
    </source>
</evidence>
<gene>
    <name evidence="1" type="ORF">CEK71_07050</name>
</gene>
<reference evidence="1 2" key="1">
    <citation type="submission" date="2017-06" db="EMBL/GenBank/DDBJ databases">
        <title>Genome Sequencing of the methanotroph Methylovulum psychrotolerants str. HV10-M2 isolated from a high-altitude environment.</title>
        <authorList>
            <person name="Mateos-Rivera A."/>
        </authorList>
    </citation>
    <scope>NUCLEOTIDE SEQUENCE [LARGE SCALE GENOMIC DNA]</scope>
    <source>
        <strain evidence="1 2">HV10_M2</strain>
    </source>
</reference>
<keyword evidence="2" id="KW-1185">Reference proteome</keyword>
<dbReference type="Proteomes" id="UP000197019">
    <property type="component" value="Chromosome"/>
</dbReference>
<accession>A0A1Z4BX61</accession>